<sequence length="161" mass="17675">MAAHVPEALVLADALCCLGLGLLLAVGYDAARWLLGGSRPVCFVLDLTVFACAAVLLHSFAAGRSYSGAVRWYMVVGTAAGLWGYFFVLAPGLGTLRSLAEWLVLLPVRLTWITAVRPVGRLCGRRLERTREKLHSAMVKRQTKQLQKKAKVLYNSNQYQV</sequence>
<evidence type="ECO:0000256" key="1">
    <source>
        <dbReference type="SAM" id="Phobius"/>
    </source>
</evidence>
<feature type="transmembrane region" description="Helical" evidence="1">
    <location>
        <begin position="72"/>
        <end position="93"/>
    </location>
</feature>
<keyword evidence="1" id="KW-0472">Membrane</keyword>
<evidence type="ECO:0000313" key="3">
    <source>
        <dbReference type="Proteomes" id="UP000295184"/>
    </source>
</evidence>
<dbReference type="EMBL" id="SLUM01000006">
    <property type="protein sequence ID" value="TCL59148.1"/>
    <property type="molecule type" value="Genomic_DNA"/>
</dbReference>
<name>A0A4R1R1H1_9FIRM</name>
<feature type="transmembrane region" description="Helical" evidence="1">
    <location>
        <begin position="43"/>
        <end position="60"/>
    </location>
</feature>
<comment type="caution">
    <text evidence="2">The sequence shown here is derived from an EMBL/GenBank/DDBJ whole genome shotgun (WGS) entry which is preliminary data.</text>
</comment>
<dbReference type="RefSeq" id="WP_058966710.1">
    <property type="nucleotide sequence ID" value="NZ_CABKVM010000019.1"/>
</dbReference>
<organism evidence="2 3">
    <name type="scientific">Allofournierella massiliensis</name>
    <dbReference type="NCBI Taxonomy" id="1650663"/>
    <lineage>
        <taxon>Bacteria</taxon>
        <taxon>Bacillati</taxon>
        <taxon>Bacillota</taxon>
        <taxon>Clostridia</taxon>
        <taxon>Eubacteriales</taxon>
        <taxon>Oscillospiraceae</taxon>
        <taxon>Allofournierella</taxon>
    </lineage>
</organism>
<accession>A0A4R1R1H1</accession>
<dbReference type="Proteomes" id="UP000295184">
    <property type="component" value="Unassembled WGS sequence"/>
</dbReference>
<dbReference type="OrthoDB" id="1849369at2"/>
<protein>
    <recommendedName>
        <fullName evidence="4">Spore cortex biosynthesis protein YabQ</fullName>
    </recommendedName>
</protein>
<gene>
    <name evidence="2" type="ORF">EDD77_10662</name>
</gene>
<evidence type="ECO:0000313" key="2">
    <source>
        <dbReference type="EMBL" id="TCL59148.1"/>
    </source>
</evidence>
<proteinExistence type="predicted"/>
<reference evidence="2 3" key="1">
    <citation type="submission" date="2019-03" db="EMBL/GenBank/DDBJ databases">
        <title>Genomic Encyclopedia of Type Strains, Phase IV (KMG-IV): sequencing the most valuable type-strain genomes for metagenomic binning, comparative biology and taxonomic classification.</title>
        <authorList>
            <person name="Goeker M."/>
        </authorList>
    </citation>
    <scope>NUCLEOTIDE SEQUENCE [LARGE SCALE GENOMIC DNA]</scope>
    <source>
        <strain evidence="2 3">DSM 100451</strain>
    </source>
</reference>
<evidence type="ECO:0008006" key="4">
    <source>
        <dbReference type="Google" id="ProtNLM"/>
    </source>
</evidence>
<dbReference type="STRING" id="1650663.GCA_001486665_03233"/>
<dbReference type="AlphaFoldDB" id="A0A4R1R1H1"/>
<keyword evidence="1" id="KW-1133">Transmembrane helix</keyword>
<keyword evidence="1" id="KW-0812">Transmembrane</keyword>